<dbReference type="Gene3D" id="3.30.2350.10">
    <property type="entry name" value="Pseudouridine synthase"/>
    <property type="match status" value="1"/>
</dbReference>
<sequence length="313" mass="35531">MNELFVHIPNSLKGERIDFALATLLNEFSRSKITTWIKKNRIQLNGKVVKPKDKVVGEEILSVLIEKDIHSEWLAEDIPLNIIYEDEDILVINKPAGLVTHPGSGNGSGTLANALLYYDTNLKFIDRAGIVHRLDKDTSGLLVVAKNEKSRQSLITQLQNHTVHREYLAIVYGHMISGGTIDEPIGRDGRDRTKQTIKENGKQAITHIRVVERFENHSLVKAVLETGRTHQIRVHLSAIGYPLVGDIIYGGKVHFPKGADEKLKESLKYFRRQALHAKKLTIIHPTTEKEMSWKVDMPEDMQKLLKILEEYDI</sequence>
<dbReference type="GO" id="GO:0003723">
    <property type="term" value="F:RNA binding"/>
    <property type="evidence" value="ECO:0007669"/>
    <property type="project" value="UniProtKB-KW"/>
</dbReference>
<dbReference type="GO" id="GO:0004730">
    <property type="term" value="F:pseudouridylate synthase activity"/>
    <property type="evidence" value="ECO:0007669"/>
    <property type="project" value="UniProtKB-EC"/>
</dbReference>
<dbReference type="InterPro" id="IPR050188">
    <property type="entry name" value="RluA_PseudoU_synthase"/>
</dbReference>
<dbReference type="PANTHER" id="PTHR21600">
    <property type="entry name" value="MITOCHONDRIAL RNA PSEUDOURIDINE SYNTHASE"/>
    <property type="match status" value="1"/>
</dbReference>
<dbReference type="Pfam" id="PF01479">
    <property type="entry name" value="S4"/>
    <property type="match status" value="1"/>
</dbReference>
<dbReference type="SMART" id="SM00363">
    <property type="entry name" value="S4"/>
    <property type="match status" value="1"/>
</dbReference>
<keyword evidence="2" id="KW-0694">RNA-binding</keyword>
<evidence type="ECO:0000313" key="5">
    <source>
        <dbReference type="EMBL" id="SFV54759.1"/>
    </source>
</evidence>
<name>A0A1W1BMJ7_9ZZZZ</name>
<dbReference type="EC" id="4.2.1.70" evidence="5"/>
<dbReference type="InterPro" id="IPR006145">
    <property type="entry name" value="PsdUridine_synth_RsuA/RluA"/>
</dbReference>
<evidence type="ECO:0000256" key="2">
    <source>
        <dbReference type="ARBA" id="ARBA00022884"/>
    </source>
</evidence>
<dbReference type="PANTHER" id="PTHR21600:SF44">
    <property type="entry name" value="RIBOSOMAL LARGE SUBUNIT PSEUDOURIDINE SYNTHASE D"/>
    <property type="match status" value="1"/>
</dbReference>
<dbReference type="Gene3D" id="3.10.290.10">
    <property type="entry name" value="RNA-binding S4 domain"/>
    <property type="match status" value="1"/>
</dbReference>
<dbReference type="GO" id="GO:0009982">
    <property type="term" value="F:pseudouridine synthase activity"/>
    <property type="evidence" value="ECO:0007669"/>
    <property type="project" value="InterPro"/>
</dbReference>
<dbReference type="EMBL" id="FPHJ01000014">
    <property type="protein sequence ID" value="SFV54759.1"/>
    <property type="molecule type" value="Genomic_DNA"/>
</dbReference>
<dbReference type="CDD" id="cd00165">
    <property type="entry name" value="S4"/>
    <property type="match status" value="1"/>
</dbReference>
<dbReference type="FunFam" id="3.30.2350.10:FF:000006">
    <property type="entry name" value="Pseudouridine synthase"/>
    <property type="match status" value="1"/>
</dbReference>
<proteinExistence type="inferred from homology"/>
<protein>
    <submittedName>
        <fullName evidence="5">Ribosomal large subunit pseudouridine synthase D</fullName>
        <ecNumber evidence="5">4.2.1.70</ecNumber>
    </submittedName>
</protein>
<comment type="similarity">
    <text evidence="1">Belongs to the pseudouridine synthase RluA family.</text>
</comment>
<dbReference type="PROSITE" id="PS50889">
    <property type="entry name" value="S4"/>
    <property type="match status" value="1"/>
</dbReference>
<evidence type="ECO:0000259" key="4">
    <source>
        <dbReference type="SMART" id="SM00363"/>
    </source>
</evidence>
<keyword evidence="5" id="KW-0456">Lyase</keyword>
<dbReference type="InterPro" id="IPR036986">
    <property type="entry name" value="S4_RNA-bd_sf"/>
</dbReference>
<evidence type="ECO:0000256" key="1">
    <source>
        <dbReference type="ARBA" id="ARBA00010876"/>
    </source>
</evidence>
<dbReference type="InterPro" id="IPR002942">
    <property type="entry name" value="S4_RNA-bd"/>
</dbReference>
<keyword evidence="3" id="KW-0413">Isomerase</keyword>
<dbReference type="InterPro" id="IPR020103">
    <property type="entry name" value="PsdUridine_synth_cat_dom_sf"/>
</dbReference>
<dbReference type="InterPro" id="IPR006225">
    <property type="entry name" value="PsdUridine_synth_RluC/D"/>
</dbReference>
<gene>
    <name evidence="5" type="ORF">MNB_SUP05-5-313</name>
</gene>
<dbReference type="CDD" id="cd02869">
    <property type="entry name" value="PseudoU_synth_RluA_like"/>
    <property type="match status" value="1"/>
</dbReference>
<dbReference type="Pfam" id="PF00849">
    <property type="entry name" value="PseudoU_synth_2"/>
    <property type="match status" value="1"/>
</dbReference>
<accession>A0A1W1BMJ7</accession>
<dbReference type="NCBIfam" id="TIGR00005">
    <property type="entry name" value="rluA_subfam"/>
    <property type="match status" value="1"/>
</dbReference>
<dbReference type="InterPro" id="IPR006224">
    <property type="entry name" value="PsdUridine_synth_RluA-like_CS"/>
</dbReference>
<feature type="domain" description="RNA-binding S4" evidence="4">
    <location>
        <begin position="15"/>
        <end position="79"/>
    </location>
</feature>
<dbReference type="SUPFAM" id="SSF55120">
    <property type="entry name" value="Pseudouridine synthase"/>
    <property type="match status" value="1"/>
</dbReference>
<dbReference type="NCBIfam" id="NF008385">
    <property type="entry name" value="PRK11180.1"/>
    <property type="match status" value="1"/>
</dbReference>
<dbReference type="GO" id="GO:0000455">
    <property type="term" value="P:enzyme-directed rRNA pseudouridine synthesis"/>
    <property type="evidence" value="ECO:0007669"/>
    <property type="project" value="TreeGrafter"/>
</dbReference>
<reference evidence="5" key="1">
    <citation type="submission" date="2016-10" db="EMBL/GenBank/DDBJ databases">
        <authorList>
            <person name="de Groot N.N."/>
        </authorList>
    </citation>
    <scope>NUCLEOTIDE SEQUENCE</scope>
</reference>
<dbReference type="SUPFAM" id="SSF55174">
    <property type="entry name" value="Alpha-L RNA-binding motif"/>
    <property type="match status" value="1"/>
</dbReference>
<dbReference type="PROSITE" id="PS01129">
    <property type="entry name" value="PSI_RLU"/>
    <property type="match status" value="1"/>
</dbReference>
<dbReference type="AlphaFoldDB" id="A0A1W1BMJ7"/>
<evidence type="ECO:0000256" key="3">
    <source>
        <dbReference type="ARBA" id="ARBA00023235"/>
    </source>
</evidence>
<organism evidence="5">
    <name type="scientific">hydrothermal vent metagenome</name>
    <dbReference type="NCBI Taxonomy" id="652676"/>
    <lineage>
        <taxon>unclassified sequences</taxon>
        <taxon>metagenomes</taxon>
        <taxon>ecological metagenomes</taxon>
    </lineage>
</organism>